<dbReference type="Pfam" id="PF00535">
    <property type="entry name" value="Glycos_transf_2"/>
    <property type="match status" value="1"/>
</dbReference>
<evidence type="ECO:0000259" key="5">
    <source>
        <dbReference type="Pfam" id="PF00535"/>
    </source>
</evidence>
<dbReference type="PANTHER" id="PTHR43630">
    <property type="entry name" value="POLY-BETA-1,6-N-ACETYL-D-GLUCOSAMINE SYNTHASE"/>
    <property type="match status" value="1"/>
</dbReference>
<dbReference type="STRING" id="1524460.IX84_13285"/>
<proteinExistence type="inferred from homology"/>
<accession>A0A098S7W7</accession>
<keyword evidence="2" id="KW-0328">Glycosyltransferase</keyword>
<evidence type="ECO:0000256" key="1">
    <source>
        <dbReference type="ARBA" id="ARBA00006739"/>
    </source>
</evidence>
<dbReference type="GO" id="GO:0016757">
    <property type="term" value="F:glycosyltransferase activity"/>
    <property type="evidence" value="ECO:0007669"/>
    <property type="project" value="UniProtKB-KW"/>
</dbReference>
<evidence type="ECO:0000256" key="2">
    <source>
        <dbReference type="ARBA" id="ARBA00022676"/>
    </source>
</evidence>
<keyword evidence="4" id="KW-0472">Membrane</keyword>
<reference evidence="6 7" key="1">
    <citation type="journal article" date="2014" name="Int. J. Syst. Evol. Microbiol.">
        <title>Phaeodactylibacter xiamenensis gen. nov., sp. nov., a member of the family Saprospiraceae isolated from the marine alga Phaeodactylum tricornutum.</title>
        <authorList>
            <person name="Chen Z.Jr."/>
            <person name="Lei X."/>
            <person name="Lai Q."/>
            <person name="Li Y."/>
            <person name="Zhang B."/>
            <person name="Zhang J."/>
            <person name="Zhang H."/>
            <person name="Yang L."/>
            <person name="Zheng W."/>
            <person name="Tian Y."/>
            <person name="Yu Z."/>
            <person name="Xu H.Jr."/>
            <person name="Zheng T."/>
        </authorList>
    </citation>
    <scope>NUCLEOTIDE SEQUENCE [LARGE SCALE GENOMIC DNA]</scope>
    <source>
        <strain evidence="6 7">KD52</strain>
    </source>
</reference>
<gene>
    <name evidence="6" type="ORF">IX84_13285</name>
</gene>
<dbReference type="Gene3D" id="3.90.550.10">
    <property type="entry name" value="Spore Coat Polysaccharide Biosynthesis Protein SpsA, Chain A"/>
    <property type="match status" value="1"/>
</dbReference>
<dbReference type="SUPFAM" id="SSF53448">
    <property type="entry name" value="Nucleotide-diphospho-sugar transferases"/>
    <property type="match status" value="1"/>
</dbReference>
<evidence type="ECO:0000313" key="7">
    <source>
        <dbReference type="Proteomes" id="UP000029736"/>
    </source>
</evidence>
<evidence type="ECO:0000313" key="6">
    <source>
        <dbReference type="EMBL" id="KGE87743.1"/>
    </source>
</evidence>
<comment type="caution">
    <text evidence="6">The sequence shown here is derived from an EMBL/GenBank/DDBJ whole genome shotgun (WGS) entry which is preliminary data.</text>
</comment>
<dbReference type="EMBL" id="JPOS01000033">
    <property type="protein sequence ID" value="KGE87743.1"/>
    <property type="molecule type" value="Genomic_DNA"/>
</dbReference>
<sequence length="371" mass="42297">MGYPEAMEPILLGLFLAATFVQLLYWLGLFSRLALYRQPPPPKVPPEPVSIIICAHNEAENLRQNLPFFLAQDYPDFEVLVVNDASSDNSLEILLEFKRKNPNLRIANLTTKVSRGKKAALSKGIKAAKHSILLLSDADCRPVSSKWLEHMQAFIRDRVEIGLGYSPYIREKGILNATIRFETVYSAVQYSSFAFVGMPYMGVGRNLIYRKHLYREAGGFDDHMDVTSGDDDLFINAVATPYNTRVILSPEAFVFSKAKSSWRGYYRQKSRHLSTGTRYRPVHQLLLGALSASHFGHYVFGLALILFHNLETIVFINYLVRIVVVTAMYGLITRKLRDPSLVFWVPLFDALFILYYLIFAPALFKKKEPWT</sequence>
<comment type="similarity">
    <text evidence="1">Belongs to the glycosyltransferase 2 family.</text>
</comment>
<evidence type="ECO:0000256" key="4">
    <source>
        <dbReference type="SAM" id="Phobius"/>
    </source>
</evidence>
<dbReference type="PANTHER" id="PTHR43630:SF1">
    <property type="entry name" value="POLY-BETA-1,6-N-ACETYL-D-GLUCOSAMINE SYNTHASE"/>
    <property type="match status" value="1"/>
</dbReference>
<keyword evidence="4" id="KW-1133">Transmembrane helix</keyword>
<feature type="transmembrane region" description="Helical" evidence="4">
    <location>
        <begin position="285"/>
        <end position="307"/>
    </location>
</feature>
<keyword evidence="3" id="KW-0808">Transferase</keyword>
<keyword evidence="7" id="KW-1185">Reference proteome</keyword>
<dbReference type="Proteomes" id="UP000029736">
    <property type="component" value="Unassembled WGS sequence"/>
</dbReference>
<dbReference type="InterPro" id="IPR001173">
    <property type="entry name" value="Glyco_trans_2-like"/>
</dbReference>
<dbReference type="AlphaFoldDB" id="A0A098S7W7"/>
<evidence type="ECO:0000256" key="3">
    <source>
        <dbReference type="ARBA" id="ARBA00022679"/>
    </source>
</evidence>
<dbReference type="OrthoDB" id="9800276at2"/>
<feature type="domain" description="Glycosyltransferase 2-like" evidence="5">
    <location>
        <begin position="50"/>
        <end position="160"/>
    </location>
</feature>
<feature type="transmembrane region" description="Helical" evidence="4">
    <location>
        <begin position="6"/>
        <end position="27"/>
    </location>
</feature>
<feature type="transmembrane region" description="Helical" evidence="4">
    <location>
        <begin position="341"/>
        <end position="364"/>
    </location>
</feature>
<keyword evidence="4" id="KW-0812">Transmembrane</keyword>
<dbReference type="InterPro" id="IPR029044">
    <property type="entry name" value="Nucleotide-diphossugar_trans"/>
</dbReference>
<protein>
    <recommendedName>
        <fullName evidence="5">Glycosyltransferase 2-like domain-containing protein</fullName>
    </recommendedName>
</protein>
<organism evidence="6 7">
    <name type="scientific">Phaeodactylibacter xiamenensis</name>
    <dbReference type="NCBI Taxonomy" id="1524460"/>
    <lineage>
        <taxon>Bacteria</taxon>
        <taxon>Pseudomonadati</taxon>
        <taxon>Bacteroidota</taxon>
        <taxon>Saprospiria</taxon>
        <taxon>Saprospirales</taxon>
        <taxon>Haliscomenobacteraceae</taxon>
        <taxon>Phaeodactylibacter</taxon>
    </lineage>
</organism>
<name>A0A098S7W7_9BACT</name>
<feature type="transmembrane region" description="Helical" evidence="4">
    <location>
        <begin position="313"/>
        <end position="332"/>
    </location>
</feature>
<dbReference type="RefSeq" id="WP_044221089.1">
    <property type="nucleotide sequence ID" value="NZ_JBKAGJ010000023.1"/>
</dbReference>